<name>A0ABM1B8Q7_LIMPO</name>
<organism evidence="4 5">
    <name type="scientific">Limulus polyphemus</name>
    <name type="common">Atlantic horseshoe crab</name>
    <dbReference type="NCBI Taxonomy" id="6850"/>
    <lineage>
        <taxon>Eukaryota</taxon>
        <taxon>Metazoa</taxon>
        <taxon>Ecdysozoa</taxon>
        <taxon>Arthropoda</taxon>
        <taxon>Chelicerata</taxon>
        <taxon>Merostomata</taxon>
        <taxon>Xiphosura</taxon>
        <taxon>Limulidae</taxon>
        <taxon>Limulus</taxon>
    </lineage>
</organism>
<evidence type="ECO:0000313" key="4">
    <source>
        <dbReference type="Proteomes" id="UP000694941"/>
    </source>
</evidence>
<dbReference type="SMART" id="SM00028">
    <property type="entry name" value="TPR"/>
    <property type="match status" value="14"/>
</dbReference>
<protein>
    <submittedName>
        <fullName evidence="5">Tetratricopeptide repeat protein 37-like</fullName>
    </submittedName>
</protein>
<feature type="repeat" description="TPR" evidence="3">
    <location>
        <begin position="853"/>
        <end position="886"/>
    </location>
</feature>
<keyword evidence="2 3" id="KW-0802">TPR repeat</keyword>
<sequence>MDAKEVKMLLKQAREAIRDKDFKSALKYCKTVLKLDKNNYHAWVFIGAAAEEMGELEQTLAAFNKAIDISPDQVLAWQGLCNFYEKHYNDDNRKALENVYKKLKELMNNDKAKNMEILQKLYNLYKIQEDFLSALNVLLEQVQLCDENPKLEMTTWISITDMLQEDVGGIDVDDLMKKAYEHISKLLNCVSDDSDFNLDDICRKYLIFLKSKKDSTNAAMEAKRLSKEFPQLSAPVEYFCEFLLEKYVTDKVISDDIVPSLQELQDKNPESGSTSLLYGLYLYLFEKNCIEALDAVKKGLYYFPNNIIAWILFTEIQLAIHDYYGSEKSSLQALQLYNSSKVAISSTLVGKMYLHLGIALFGQQLYEKGLQAFSKAESKIGRTEDLLYWLCITALEKNDLSQAKHLRDELQKLAGESLKTNQTCILISLNEEKPKEALEQLLKVVKMEENDSYTFHLLGLSLWKTKNMDQAKISFLKAAKLDPFFYKNFLYLGHYYKSIGDFEKALQCYNKSFDLNKRNDIVGAAFSDILFECGETDLNLKLLKKITSTAPVGSAKWAWLRLGLHQLRVGETMASVLSLQNALKADSSDIHCWECLGDAYLQRGSFNAALKAFTKASELQPNQLYPQYQKANIKQLLGSYKEAIEEYQCILKLEPGYVPVLKGLTEAHLQQARLHFSKSLFGLALDSCNEALQTISTAVLSRPNFSCLWKLAGDACMLPACLGPQKFSLWVPEVLFSQGFSSQELKKICKSEAMTLAATLYSRGLSLLPEVPGLWHDLGFCYYFQAEESSDSQFATELAKKSVMCLKKAVSMQSTSPHTWNSLGVVSLSPHVRNYNLAQHCFIKSISCEPNNFVAWTNLGVLYLQNDNIQLAHEAFKVAQSLEPSYSVCWIGQALIAEKVNHPDTLDLFRHTTLLGEHPEGLLGYAHWVCTSLQDLGNRNTNFYKYNIVQMRAISTAVDALTKFTRKIHDSSSAFCMLGLVLERERLYKGACWAFKMSLLLLEEENCDEIIDKVRTNYGRLLALIGQNDEALEQFSQVKNMDLAAYCDLALTYQKLGKLKDACQAYRQALTLATVQGDQSHILVALAMVAVKIQGLESAKTPLFQSSQKKPASVQGLQALCALGLLLNDFSLSTAAMKELCPHQQDPYYGADIAFLAACVLIVQGKMKMALHHLSKFAHGHPNSASIWSHLAGHLLSFHPYKATTAARCAMSAVLTGKNVTGLPLLVIQCHMVAGNKNRSLQTAQKAVHLFPDKVEHWCSLLGILSSSTSQENFVNALFVFVRKILNGSSPALESWLLQCVKYHRLIQKRKDVTRTESLSTDSLTSTLVLDAVADALTKPRFDQSCVPTIAVALQKDPKCLFGWFSIALLQANSEKYKDSINTLQRVLKSENTVKSLSRKVVSLLHLAVIALNIQKTRNEDEWKSLVQETITEVLKIDSHNQGALFLQALVLAGKSENSRLIERCLKKVLNCADPAEPKWMEWAARRFMVAIYKRKNNSDGIERLLEGAIACGDTEFVNAHKVLEETLNNKVVD</sequence>
<gene>
    <name evidence="5" type="primary">LOC106461785</name>
</gene>
<dbReference type="PANTHER" id="PTHR15704:SF7">
    <property type="entry name" value="SUPERKILLER COMPLEX PROTEIN 3"/>
    <property type="match status" value="1"/>
</dbReference>
<dbReference type="Pfam" id="PF13432">
    <property type="entry name" value="TPR_16"/>
    <property type="match status" value="2"/>
</dbReference>
<dbReference type="InterPro" id="IPR019734">
    <property type="entry name" value="TPR_rpt"/>
</dbReference>
<dbReference type="InterPro" id="IPR039226">
    <property type="entry name" value="Ski3/TTC37"/>
</dbReference>
<evidence type="ECO:0000256" key="2">
    <source>
        <dbReference type="ARBA" id="ARBA00022803"/>
    </source>
</evidence>
<accession>A0ABM1B8Q7</accession>
<evidence type="ECO:0000256" key="1">
    <source>
        <dbReference type="ARBA" id="ARBA00022737"/>
    </source>
</evidence>
<dbReference type="RefSeq" id="XP_013777093.1">
    <property type="nucleotide sequence ID" value="XM_013921639.2"/>
</dbReference>
<dbReference type="Pfam" id="PF13181">
    <property type="entry name" value="TPR_8"/>
    <property type="match status" value="3"/>
</dbReference>
<proteinExistence type="predicted"/>
<feature type="repeat" description="TPR" evidence="3">
    <location>
        <begin position="590"/>
        <end position="623"/>
    </location>
</feature>
<dbReference type="InterPro" id="IPR011990">
    <property type="entry name" value="TPR-like_helical_dom_sf"/>
</dbReference>
<feature type="repeat" description="TPR" evidence="3">
    <location>
        <begin position="40"/>
        <end position="73"/>
    </location>
</feature>
<keyword evidence="4" id="KW-1185">Reference proteome</keyword>
<reference evidence="5" key="1">
    <citation type="submission" date="2025-08" db="UniProtKB">
        <authorList>
            <consortium name="RefSeq"/>
        </authorList>
    </citation>
    <scope>IDENTIFICATION</scope>
    <source>
        <tissue evidence="5">Muscle</tissue>
    </source>
</reference>
<dbReference type="Gene3D" id="1.25.40.10">
    <property type="entry name" value="Tetratricopeptide repeat domain"/>
    <property type="match status" value="5"/>
</dbReference>
<dbReference type="Proteomes" id="UP000694941">
    <property type="component" value="Unplaced"/>
</dbReference>
<keyword evidence="1" id="KW-0677">Repeat</keyword>
<dbReference type="SUPFAM" id="SSF48452">
    <property type="entry name" value="TPR-like"/>
    <property type="match status" value="5"/>
</dbReference>
<evidence type="ECO:0000313" key="5">
    <source>
        <dbReference type="RefSeq" id="XP_013777093.1"/>
    </source>
</evidence>
<feature type="repeat" description="TPR" evidence="3">
    <location>
        <begin position="486"/>
        <end position="519"/>
    </location>
</feature>
<dbReference type="PANTHER" id="PTHR15704">
    <property type="entry name" value="SUPERKILLER 3 PROTEIN-RELATED"/>
    <property type="match status" value="1"/>
</dbReference>
<feature type="repeat" description="TPR" evidence="3">
    <location>
        <begin position="1043"/>
        <end position="1076"/>
    </location>
</feature>
<dbReference type="Pfam" id="PF13431">
    <property type="entry name" value="TPR_17"/>
    <property type="match status" value="1"/>
</dbReference>
<evidence type="ECO:0000256" key="3">
    <source>
        <dbReference type="PROSITE-ProRule" id="PRU00339"/>
    </source>
</evidence>
<dbReference type="PROSITE" id="PS50005">
    <property type="entry name" value="TPR"/>
    <property type="match status" value="5"/>
</dbReference>
<dbReference type="GeneID" id="106461785"/>